<dbReference type="InterPro" id="IPR001310">
    <property type="entry name" value="Histidine_triad_HIT"/>
</dbReference>
<dbReference type="Proteomes" id="UP001484239">
    <property type="component" value="Unassembled WGS sequence"/>
</dbReference>
<dbReference type="PANTHER" id="PTHR46648">
    <property type="entry name" value="HIT FAMILY PROTEIN 1"/>
    <property type="match status" value="1"/>
</dbReference>
<dbReference type="PROSITE" id="PS51084">
    <property type="entry name" value="HIT_2"/>
    <property type="match status" value="1"/>
</dbReference>
<sequence length="149" mass="17110">MERISPGEPIYEARHWLVEHAYPTSMRGWLVIVLKRHAEALHELTRDESEELGRMQWAVSRALHRDTACLKEYAMFFAEQPRFSHVHVHMVPRAGDLDPELRGSKVFAHLKAPPGEVLDRVEVARICHRLGQSMRALLESVAPVESLDD</sequence>
<evidence type="ECO:0000256" key="1">
    <source>
        <dbReference type="PROSITE-ProRule" id="PRU00464"/>
    </source>
</evidence>
<feature type="domain" description="HIT" evidence="2">
    <location>
        <begin position="1"/>
        <end position="101"/>
    </location>
</feature>
<keyword evidence="4" id="KW-1185">Reference proteome</keyword>
<comment type="caution">
    <text evidence="3">The sequence shown here is derived from an EMBL/GenBank/DDBJ whole genome shotgun (WGS) entry which is preliminary data.</text>
</comment>
<dbReference type="RefSeq" id="WP_405274318.1">
    <property type="nucleotide sequence ID" value="NZ_JBBHLI010000010.1"/>
</dbReference>
<organism evidence="3 4">
    <name type="scientific">Gaopeijia maritima</name>
    <dbReference type="NCBI Taxonomy" id="3119007"/>
    <lineage>
        <taxon>Bacteria</taxon>
        <taxon>Pseudomonadati</taxon>
        <taxon>Gemmatimonadota</taxon>
        <taxon>Longimicrobiia</taxon>
        <taxon>Gaopeijiales</taxon>
        <taxon>Gaopeijiaceae</taxon>
        <taxon>Gaopeijia</taxon>
    </lineage>
</organism>
<dbReference type="Gene3D" id="3.30.428.10">
    <property type="entry name" value="HIT-like"/>
    <property type="match status" value="1"/>
</dbReference>
<dbReference type="Pfam" id="PF11969">
    <property type="entry name" value="DcpS_C"/>
    <property type="match status" value="1"/>
</dbReference>
<feature type="short sequence motif" description="Histidine triad motif" evidence="1">
    <location>
        <begin position="85"/>
        <end position="89"/>
    </location>
</feature>
<proteinExistence type="predicted"/>
<evidence type="ECO:0000313" key="3">
    <source>
        <dbReference type="EMBL" id="MEK9502337.1"/>
    </source>
</evidence>
<reference evidence="3 4" key="1">
    <citation type="submission" date="2024-02" db="EMBL/GenBank/DDBJ databases">
        <title>A novel Gemmatimonadota bacterium.</title>
        <authorList>
            <person name="Du Z.-J."/>
            <person name="Ye Y.-Q."/>
        </authorList>
    </citation>
    <scope>NUCLEOTIDE SEQUENCE [LARGE SCALE GENOMIC DNA]</scope>
    <source>
        <strain evidence="3 4">DH-20</strain>
    </source>
</reference>
<dbReference type="InterPro" id="IPR011146">
    <property type="entry name" value="HIT-like"/>
</dbReference>
<accession>A0ABU9EC79</accession>
<evidence type="ECO:0000259" key="2">
    <source>
        <dbReference type="PROSITE" id="PS51084"/>
    </source>
</evidence>
<dbReference type="EMBL" id="JBBHLI010000010">
    <property type="protein sequence ID" value="MEK9502337.1"/>
    <property type="molecule type" value="Genomic_DNA"/>
</dbReference>
<protein>
    <submittedName>
        <fullName evidence="3">HIT family protein</fullName>
    </submittedName>
</protein>
<dbReference type="InterPro" id="IPR036265">
    <property type="entry name" value="HIT-like_sf"/>
</dbReference>
<evidence type="ECO:0000313" key="4">
    <source>
        <dbReference type="Proteomes" id="UP001484239"/>
    </source>
</evidence>
<name>A0ABU9EC79_9BACT</name>
<dbReference type="SUPFAM" id="SSF54197">
    <property type="entry name" value="HIT-like"/>
    <property type="match status" value="1"/>
</dbReference>
<dbReference type="PANTHER" id="PTHR46648:SF1">
    <property type="entry name" value="ADENOSINE 5'-MONOPHOSPHORAMIDASE HNT1"/>
    <property type="match status" value="1"/>
</dbReference>
<gene>
    <name evidence="3" type="ORF">WI372_15190</name>
</gene>